<protein>
    <submittedName>
        <fullName evidence="2">Uncharacterized protein</fullName>
    </submittedName>
</protein>
<dbReference type="SUPFAM" id="SSF56784">
    <property type="entry name" value="HAD-like"/>
    <property type="match status" value="1"/>
</dbReference>
<dbReference type="InterPro" id="IPR006357">
    <property type="entry name" value="HAD-SF_hydro_IIA"/>
</dbReference>
<dbReference type="PANTHER" id="PTHR14269:SF4">
    <property type="entry name" value="CAT EYE SYNDROME CRITICAL REGION PROTEIN 5"/>
    <property type="match status" value="1"/>
</dbReference>
<dbReference type="InterPro" id="IPR050324">
    <property type="entry name" value="CDP-alcohol_PTase-I"/>
</dbReference>
<feature type="compositionally biased region" description="Low complexity" evidence="1">
    <location>
        <begin position="1"/>
        <end position="20"/>
    </location>
</feature>
<organism evidence="2 3">
    <name type="scientific">Saxophila tyrrhenica</name>
    <dbReference type="NCBI Taxonomy" id="1690608"/>
    <lineage>
        <taxon>Eukaryota</taxon>
        <taxon>Fungi</taxon>
        <taxon>Dikarya</taxon>
        <taxon>Ascomycota</taxon>
        <taxon>Pezizomycotina</taxon>
        <taxon>Dothideomycetes</taxon>
        <taxon>Dothideomycetidae</taxon>
        <taxon>Mycosphaerellales</taxon>
        <taxon>Extremaceae</taxon>
        <taxon>Saxophila</taxon>
    </lineage>
</organism>
<dbReference type="GeneID" id="89926154"/>
<evidence type="ECO:0000256" key="1">
    <source>
        <dbReference type="SAM" id="MobiDB-lite"/>
    </source>
</evidence>
<dbReference type="NCBIfam" id="TIGR01456">
    <property type="entry name" value="CECR5"/>
    <property type="match status" value="1"/>
</dbReference>
<dbReference type="InterPro" id="IPR023214">
    <property type="entry name" value="HAD_sf"/>
</dbReference>
<dbReference type="InterPro" id="IPR036412">
    <property type="entry name" value="HAD-like_sf"/>
</dbReference>
<feature type="region of interest" description="Disordered" evidence="1">
    <location>
        <begin position="1"/>
        <end position="33"/>
    </location>
</feature>
<comment type="caution">
    <text evidence="2">The sequence shown here is derived from an EMBL/GenBank/DDBJ whole genome shotgun (WGS) entry which is preliminary data.</text>
</comment>
<gene>
    <name evidence="2" type="ORF">LTR77_004810</name>
</gene>
<dbReference type="InterPro" id="IPR006353">
    <property type="entry name" value="HAD-SF_hydro_IIA_CECR5"/>
</dbReference>
<evidence type="ECO:0000313" key="3">
    <source>
        <dbReference type="Proteomes" id="UP001337655"/>
    </source>
</evidence>
<name>A0AAV9PCJ5_9PEZI</name>
<dbReference type="Pfam" id="PF13242">
    <property type="entry name" value="Hydrolase_like"/>
    <property type="match status" value="1"/>
</dbReference>
<dbReference type="EMBL" id="JAVRRT010000007">
    <property type="protein sequence ID" value="KAK5170224.1"/>
    <property type="molecule type" value="Genomic_DNA"/>
</dbReference>
<dbReference type="Proteomes" id="UP001337655">
    <property type="component" value="Unassembled WGS sequence"/>
</dbReference>
<dbReference type="PANTHER" id="PTHR14269">
    <property type="entry name" value="CDP-DIACYLGLYCEROL--GLYCEROL-3-PHOSPHATE 3-PHOSPHATIDYLTRANSFERASE-RELATED"/>
    <property type="match status" value="1"/>
</dbReference>
<sequence length="453" mass="50287">MSSTSLLVPRPSRTLRRLSSQDATQTSLDHRSPTVVVPPQHLMASSNAHETAAAMELARHELENYSSPTSTPGSPKETTTTDKYAYAFDIDGVLIRGGRPIPEAVEAMKVLNGQNPYGIKIPYIFVTNGGGKTEQERCIQLSKQLEMEVSPGQFICGHTPMREMAEKYNTVLVVGGEGEKCRQVAEGYGFKDVVTPGDIIKDNPDTTPFRKLTKEEHENSRIRNYAEVKIEAIFVFADSRDWAGDQQIILDLLMSKGGYLGSRSETFDEGPPVFFSHNDVIWSASHDLTRLGMGALRLSLEAMYKAVTGKELQTTAFGKPQVGTFQFATRLLQQWRKDTHGIDAPPETVYFVGDTPESDIRGTNEFNKESENTWYSILVRTGVFQEGTKPKFTPKATVDNVLDAVNHGIERERKKAFKNDLDLTTHKLSGSAVDDALMSPPPIIRENPMELAE</sequence>
<proteinExistence type="predicted"/>
<accession>A0AAV9PCJ5</accession>
<dbReference type="Gene3D" id="3.40.50.1000">
    <property type="entry name" value="HAD superfamily/HAD-like"/>
    <property type="match status" value="2"/>
</dbReference>
<dbReference type="RefSeq" id="XP_064659422.1">
    <property type="nucleotide sequence ID" value="XM_064802061.1"/>
</dbReference>
<keyword evidence="3" id="KW-1185">Reference proteome</keyword>
<reference evidence="2 3" key="1">
    <citation type="submission" date="2023-08" db="EMBL/GenBank/DDBJ databases">
        <title>Black Yeasts Isolated from many extreme environments.</title>
        <authorList>
            <person name="Coleine C."/>
            <person name="Stajich J.E."/>
            <person name="Selbmann L."/>
        </authorList>
    </citation>
    <scope>NUCLEOTIDE SEQUENCE [LARGE SCALE GENOMIC DNA]</scope>
    <source>
        <strain evidence="2 3">CCFEE 5935</strain>
    </source>
</reference>
<dbReference type="Pfam" id="PF13344">
    <property type="entry name" value="Hydrolase_6"/>
    <property type="match status" value="1"/>
</dbReference>
<dbReference type="FunFam" id="3.40.50.1000:FF:000069">
    <property type="entry name" value="HAD-superfamily subfamily IIA hydrolase"/>
    <property type="match status" value="1"/>
</dbReference>
<feature type="region of interest" description="Disordered" evidence="1">
    <location>
        <begin position="432"/>
        <end position="453"/>
    </location>
</feature>
<dbReference type="GO" id="GO:0046474">
    <property type="term" value="P:glycerophospholipid biosynthetic process"/>
    <property type="evidence" value="ECO:0007669"/>
    <property type="project" value="TreeGrafter"/>
</dbReference>
<dbReference type="GO" id="GO:0005739">
    <property type="term" value="C:mitochondrion"/>
    <property type="evidence" value="ECO:0007669"/>
    <property type="project" value="TreeGrafter"/>
</dbReference>
<dbReference type="NCBIfam" id="TIGR01460">
    <property type="entry name" value="HAD-SF-IIA"/>
    <property type="match status" value="1"/>
</dbReference>
<evidence type="ECO:0000313" key="2">
    <source>
        <dbReference type="EMBL" id="KAK5170224.1"/>
    </source>
</evidence>
<dbReference type="AlphaFoldDB" id="A0AAV9PCJ5"/>